<evidence type="ECO:0000313" key="6">
    <source>
        <dbReference type="Proteomes" id="UP001315278"/>
    </source>
</evidence>
<dbReference type="GO" id="GO:0016787">
    <property type="term" value="F:hydrolase activity"/>
    <property type="evidence" value="ECO:0007669"/>
    <property type="project" value="UniProtKB-KW"/>
</dbReference>
<sequence length="367" mass="39020">MIRTIWIGLLVLWLILLAASDVACAEDAVFKVGVATRDFVPVEPFDWRGAGTHLLRAVIWYPAAADAREEPQWIGPRILPFVSTGRAAPDAAPAEGPRRPLILLSHGFGGIALDLAWLGAALAAHGFITVAVDHPGNNRSEDRTVEGYELKWLRAVDLSAVIDAMRSDKAFGDRIDLGRIGAAGHSYGGYTVIAIAGGITDPERTEAFCRSPAADALCTSQADATELRLKSRARLGADPDYRQRYGLASQSWRDARVRAVFAMAPGPVPAFTPESLGAISIPVAIVAGSADEVAPPASGAEVLGKAIPHATLKLFPGAGHFVFFDACTVVGRLVVRTPCRDPDGIDRDAVHAETISLALDFFTASLR</sequence>
<comment type="caution">
    <text evidence="5">The sequence shown here is derived from an EMBL/GenBank/DDBJ whole genome shotgun (WGS) entry which is preliminary data.</text>
</comment>
<name>A0ABS5FU86_9BRAD</name>
<dbReference type="SUPFAM" id="SSF53474">
    <property type="entry name" value="alpha/beta-Hydrolases"/>
    <property type="match status" value="1"/>
</dbReference>
<evidence type="ECO:0000256" key="3">
    <source>
        <dbReference type="ARBA" id="ARBA00023098"/>
    </source>
</evidence>
<dbReference type="EMBL" id="JAFCJH010000053">
    <property type="protein sequence ID" value="MBR0800403.1"/>
    <property type="molecule type" value="Genomic_DNA"/>
</dbReference>
<proteinExistence type="predicted"/>
<gene>
    <name evidence="5" type="ORF">JQ615_34040</name>
</gene>
<dbReference type="InterPro" id="IPR029058">
    <property type="entry name" value="AB_hydrolase_fold"/>
</dbReference>
<evidence type="ECO:0000256" key="1">
    <source>
        <dbReference type="ARBA" id="ARBA00022801"/>
    </source>
</evidence>
<accession>A0ABS5FU86</accession>
<dbReference type="Gene3D" id="3.40.50.1820">
    <property type="entry name" value="alpha/beta hydrolase"/>
    <property type="match status" value="1"/>
</dbReference>
<keyword evidence="6" id="KW-1185">Reference proteome</keyword>
<reference evidence="6" key="1">
    <citation type="journal article" date="2021" name="ISME J.">
        <title>Evolutionary origin and ecological implication of a unique nif island in free-living Bradyrhizobium lineages.</title>
        <authorList>
            <person name="Tao J."/>
        </authorList>
    </citation>
    <scope>NUCLEOTIDE SEQUENCE [LARGE SCALE GENOMIC DNA]</scope>
    <source>
        <strain evidence="6">SZCCT0434</strain>
    </source>
</reference>
<organism evidence="5 6">
    <name type="scientific">Bradyrhizobium jicamae</name>
    <dbReference type="NCBI Taxonomy" id="280332"/>
    <lineage>
        <taxon>Bacteria</taxon>
        <taxon>Pseudomonadati</taxon>
        <taxon>Pseudomonadota</taxon>
        <taxon>Alphaproteobacteria</taxon>
        <taxon>Hyphomicrobiales</taxon>
        <taxon>Nitrobacteraceae</taxon>
        <taxon>Bradyrhizobium</taxon>
    </lineage>
</organism>
<feature type="domain" description="Serine aminopeptidase S33" evidence="4">
    <location>
        <begin position="98"/>
        <end position="325"/>
    </location>
</feature>
<protein>
    <submittedName>
        <fullName evidence="5">Alpha/beta fold hydrolase</fullName>
    </submittedName>
</protein>
<evidence type="ECO:0000313" key="5">
    <source>
        <dbReference type="EMBL" id="MBR0800403.1"/>
    </source>
</evidence>
<keyword evidence="2" id="KW-0442">Lipid degradation</keyword>
<evidence type="ECO:0000259" key="4">
    <source>
        <dbReference type="Pfam" id="PF12146"/>
    </source>
</evidence>
<dbReference type="Proteomes" id="UP001315278">
    <property type="component" value="Unassembled WGS sequence"/>
</dbReference>
<dbReference type="InterPro" id="IPR022742">
    <property type="entry name" value="Hydrolase_4"/>
</dbReference>
<dbReference type="PANTHER" id="PTHR10272">
    <property type="entry name" value="PLATELET-ACTIVATING FACTOR ACETYLHYDROLASE"/>
    <property type="match status" value="1"/>
</dbReference>
<dbReference type="PANTHER" id="PTHR10272:SF0">
    <property type="entry name" value="PLATELET-ACTIVATING FACTOR ACETYLHYDROLASE"/>
    <property type="match status" value="1"/>
</dbReference>
<keyword evidence="1 5" id="KW-0378">Hydrolase</keyword>
<keyword evidence="3" id="KW-0443">Lipid metabolism</keyword>
<dbReference type="Pfam" id="PF12146">
    <property type="entry name" value="Hydrolase_4"/>
    <property type="match status" value="1"/>
</dbReference>
<dbReference type="InterPro" id="IPR016986">
    <property type="entry name" value="UCP031982_abhydr"/>
</dbReference>
<dbReference type="PIRSF" id="PIRSF031982">
    <property type="entry name" value="UCP031982_abhydr"/>
    <property type="match status" value="1"/>
</dbReference>
<dbReference type="RefSeq" id="WP_212494799.1">
    <property type="nucleotide sequence ID" value="NZ_JAFCJH010000053.1"/>
</dbReference>
<evidence type="ECO:0000256" key="2">
    <source>
        <dbReference type="ARBA" id="ARBA00022963"/>
    </source>
</evidence>